<organism evidence="3 4">
    <name type="scientific">Oryza sativa subsp. indica</name>
    <name type="common">Rice</name>
    <dbReference type="NCBI Taxonomy" id="39946"/>
    <lineage>
        <taxon>Eukaryota</taxon>
        <taxon>Viridiplantae</taxon>
        <taxon>Streptophyta</taxon>
        <taxon>Embryophyta</taxon>
        <taxon>Tracheophyta</taxon>
        <taxon>Spermatophyta</taxon>
        <taxon>Magnoliopsida</taxon>
        <taxon>Liliopsida</taxon>
        <taxon>Poales</taxon>
        <taxon>Poaceae</taxon>
        <taxon>BOP clade</taxon>
        <taxon>Oryzoideae</taxon>
        <taxon>Oryzeae</taxon>
        <taxon>Oryzinae</taxon>
        <taxon>Oryza</taxon>
        <taxon>Oryza sativa</taxon>
    </lineage>
</organism>
<dbReference type="OMA" id="MHNGHLI"/>
<keyword evidence="1" id="KW-0732">Signal</keyword>
<evidence type="ECO:0000256" key="1">
    <source>
        <dbReference type="SAM" id="SignalP"/>
    </source>
</evidence>
<dbReference type="AlphaFoldDB" id="A2Z5N9"/>
<evidence type="ECO:0000313" key="3">
    <source>
        <dbReference type="EMBL" id="EAY77923.1"/>
    </source>
</evidence>
<dbReference type="Pfam" id="PF14368">
    <property type="entry name" value="LTP_2"/>
    <property type="match status" value="1"/>
</dbReference>
<dbReference type="InterPro" id="IPR036312">
    <property type="entry name" value="Bifun_inhib/LTP/seed_sf"/>
</dbReference>
<reference evidence="3 4" key="1">
    <citation type="journal article" date="2005" name="PLoS Biol.">
        <title>The genomes of Oryza sativa: a history of duplications.</title>
        <authorList>
            <person name="Yu J."/>
            <person name="Wang J."/>
            <person name="Lin W."/>
            <person name="Li S."/>
            <person name="Li H."/>
            <person name="Zhou J."/>
            <person name="Ni P."/>
            <person name="Dong W."/>
            <person name="Hu S."/>
            <person name="Zeng C."/>
            <person name="Zhang J."/>
            <person name="Zhang Y."/>
            <person name="Li R."/>
            <person name="Xu Z."/>
            <person name="Li S."/>
            <person name="Li X."/>
            <person name="Zheng H."/>
            <person name="Cong L."/>
            <person name="Lin L."/>
            <person name="Yin J."/>
            <person name="Geng J."/>
            <person name="Li G."/>
            <person name="Shi J."/>
            <person name="Liu J."/>
            <person name="Lv H."/>
            <person name="Li J."/>
            <person name="Wang J."/>
            <person name="Deng Y."/>
            <person name="Ran L."/>
            <person name="Shi X."/>
            <person name="Wang X."/>
            <person name="Wu Q."/>
            <person name="Li C."/>
            <person name="Ren X."/>
            <person name="Wang J."/>
            <person name="Wang X."/>
            <person name="Li D."/>
            <person name="Liu D."/>
            <person name="Zhang X."/>
            <person name="Ji Z."/>
            <person name="Zhao W."/>
            <person name="Sun Y."/>
            <person name="Zhang Z."/>
            <person name="Bao J."/>
            <person name="Han Y."/>
            <person name="Dong L."/>
            <person name="Ji J."/>
            <person name="Chen P."/>
            <person name="Wu S."/>
            <person name="Liu J."/>
            <person name="Xiao Y."/>
            <person name="Bu D."/>
            <person name="Tan J."/>
            <person name="Yang L."/>
            <person name="Ye C."/>
            <person name="Zhang J."/>
            <person name="Xu J."/>
            <person name="Zhou Y."/>
            <person name="Yu Y."/>
            <person name="Zhang B."/>
            <person name="Zhuang S."/>
            <person name="Wei H."/>
            <person name="Liu B."/>
            <person name="Lei M."/>
            <person name="Yu H."/>
            <person name="Li Y."/>
            <person name="Xu H."/>
            <person name="Wei S."/>
            <person name="He X."/>
            <person name="Fang L."/>
            <person name="Zhang Z."/>
            <person name="Zhang Y."/>
            <person name="Huang X."/>
            <person name="Su Z."/>
            <person name="Tong W."/>
            <person name="Li J."/>
            <person name="Tong Z."/>
            <person name="Li S."/>
            <person name="Ye J."/>
            <person name="Wang L."/>
            <person name="Fang L."/>
            <person name="Lei T."/>
            <person name="Chen C."/>
            <person name="Chen H."/>
            <person name="Xu Z."/>
            <person name="Li H."/>
            <person name="Huang H."/>
            <person name="Zhang F."/>
            <person name="Xu H."/>
            <person name="Li N."/>
            <person name="Zhao C."/>
            <person name="Li S."/>
            <person name="Dong L."/>
            <person name="Huang Y."/>
            <person name="Li L."/>
            <person name="Xi Y."/>
            <person name="Qi Q."/>
            <person name="Li W."/>
            <person name="Zhang B."/>
            <person name="Hu W."/>
            <person name="Zhang Y."/>
            <person name="Tian X."/>
            <person name="Jiao Y."/>
            <person name="Liang X."/>
            <person name="Jin J."/>
            <person name="Gao L."/>
            <person name="Zheng W."/>
            <person name="Hao B."/>
            <person name="Liu S."/>
            <person name="Wang W."/>
            <person name="Yuan L."/>
            <person name="Cao M."/>
            <person name="McDermott J."/>
            <person name="Samudrala R."/>
            <person name="Wang J."/>
            <person name="Wong G.K."/>
            <person name="Yang H."/>
        </authorList>
    </citation>
    <scope>NUCLEOTIDE SEQUENCE [LARGE SCALE GENOMIC DNA]</scope>
    <source>
        <strain evidence="4">cv. 93-11</strain>
    </source>
</reference>
<evidence type="ECO:0000259" key="2">
    <source>
        <dbReference type="Pfam" id="PF14368"/>
    </source>
</evidence>
<name>A2Z5N9_ORYSI</name>
<protein>
    <recommendedName>
        <fullName evidence="2">Bifunctional inhibitor/plant lipid transfer protein/seed storage helical domain-containing protein</fullName>
    </recommendedName>
</protein>
<dbReference type="Proteomes" id="UP000007015">
    <property type="component" value="Chromosome 10"/>
</dbReference>
<sequence length="188" mass="19689">MEHIGPFLLAAMAVAAAVAAASETATTVPVAALPPLPALPVTAAASTLQPGTASCMDDLMPCATVSDDPTMLTPCCEAVAEVLKSDPECLCKVAEMSRNNTRKLASVSNNLDSDQQLFAQCKITGVSSDVCHKDKGHQGGTNHAVSSLKNVLTKTEKMRSQLAIAIALRSKITLSMHNGHLINNTFFQ</sequence>
<accession>A2Z5N9</accession>
<feature type="chain" id="PRO_5002651153" description="Bifunctional inhibitor/plant lipid transfer protein/seed storage helical domain-containing protein" evidence="1">
    <location>
        <begin position="22"/>
        <end position="188"/>
    </location>
</feature>
<proteinExistence type="predicted"/>
<dbReference type="HOGENOM" id="CLU_113502_1_0_1"/>
<dbReference type="EMBL" id="CM000135">
    <property type="protein sequence ID" value="EAY77923.1"/>
    <property type="molecule type" value="Genomic_DNA"/>
</dbReference>
<evidence type="ECO:0000313" key="4">
    <source>
        <dbReference type="Proteomes" id="UP000007015"/>
    </source>
</evidence>
<dbReference type="SUPFAM" id="SSF47699">
    <property type="entry name" value="Bifunctional inhibitor/lipid-transfer protein/seed storage 2S albumin"/>
    <property type="match status" value="1"/>
</dbReference>
<keyword evidence="4" id="KW-1185">Reference proteome</keyword>
<dbReference type="CDD" id="cd00010">
    <property type="entry name" value="AAI_LTSS"/>
    <property type="match status" value="1"/>
</dbReference>
<feature type="domain" description="Bifunctional inhibitor/plant lipid transfer protein/seed storage helical" evidence="2">
    <location>
        <begin position="40"/>
        <end position="131"/>
    </location>
</feature>
<dbReference type="InterPro" id="IPR016140">
    <property type="entry name" value="Bifunc_inhib/LTP/seed_store"/>
</dbReference>
<gene>
    <name evidence="3" type="ORF">OsI_32965</name>
</gene>
<feature type="signal peptide" evidence="1">
    <location>
        <begin position="1"/>
        <end position="21"/>
    </location>
</feature>
<dbReference type="Gramene" id="BGIOSGA032646-TA">
    <property type="protein sequence ID" value="BGIOSGA032646-PA"/>
    <property type="gene ID" value="BGIOSGA032646"/>
</dbReference>